<evidence type="ECO:0000256" key="10">
    <source>
        <dbReference type="PIRSR" id="PIRSR038186-1"/>
    </source>
</evidence>
<name>A0A2G2VB14_CAPBA</name>
<keyword evidence="5 9" id="KW-0547">Nucleotide-binding</keyword>
<dbReference type="Proteomes" id="UP000224567">
    <property type="component" value="Unassembled WGS sequence"/>
</dbReference>
<proteinExistence type="inferred from homology"/>
<dbReference type="PANTHER" id="PTHR14217:SF31">
    <property type="entry name" value="INOSITOL-TETRAKISPHOSPHATE 1-KINASE"/>
    <property type="match status" value="1"/>
</dbReference>
<feature type="binding site" evidence="11">
    <location>
        <position position="289"/>
    </location>
    <ligand>
        <name>Mg(2+)</name>
        <dbReference type="ChEBI" id="CHEBI:18420"/>
        <label>2</label>
    </ligand>
</feature>
<dbReference type="PIRSF" id="PIRSF038186">
    <property type="entry name" value="ITPK"/>
    <property type="match status" value="1"/>
</dbReference>
<organism evidence="14 15">
    <name type="scientific">Capsicum baccatum</name>
    <name type="common">Peruvian pepper</name>
    <dbReference type="NCBI Taxonomy" id="33114"/>
    <lineage>
        <taxon>Eukaryota</taxon>
        <taxon>Viridiplantae</taxon>
        <taxon>Streptophyta</taxon>
        <taxon>Embryophyta</taxon>
        <taxon>Tracheophyta</taxon>
        <taxon>Spermatophyta</taxon>
        <taxon>Magnoliopsida</taxon>
        <taxon>eudicotyledons</taxon>
        <taxon>Gunneridae</taxon>
        <taxon>Pentapetalae</taxon>
        <taxon>asterids</taxon>
        <taxon>lamiids</taxon>
        <taxon>Solanales</taxon>
        <taxon>Solanaceae</taxon>
        <taxon>Solanoideae</taxon>
        <taxon>Capsiceae</taxon>
        <taxon>Capsicum</taxon>
    </lineage>
</organism>
<feature type="compositionally biased region" description="Basic and acidic residues" evidence="12">
    <location>
        <begin position="319"/>
        <end position="332"/>
    </location>
</feature>
<accession>A0A2G2VB14</accession>
<feature type="binding site" evidence="11">
    <location>
        <position position="287"/>
    </location>
    <ligand>
        <name>Mg(2+)</name>
        <dbReference type="ChEBI" id="CHEBI:18420"/>
        <label>1</label>
    </ligand>
</feature>
<protein>
    <recommendedName>
        <fullName evidence="9">Inositol-tetrakisphosphate 1-kinase</fullName>
        <ecNumber evidence="9">2.7.1.134</ecNumber>
    </recommendedName>
</protein>
<dbReference type="Pfam" id="PF05770">
    <property type="entry name" value="Ins134_P3_kin"/>
    <property type="match status" value="1"/>
</dbReference>
<evidence type="ECO:0000256" key="4">
    <source>
        <dbReference type="ARBA" id="ARBA00022723"/>
    </source>
</evidence>
<dbReference type="OrthoDB" id="25308at2759"/>
<feature type="binding site" evidence="10">
    <location>
        <position position="186"/>
    </location>
    <ligand>
        <name>1D-myo-inositol 1,3,4-trisphosphate</name>
        <dbReference type="ChEBI" id="CHEBI:58414"/>
    </ligand>
</feature>
<feature type="binding site" evidence="10">
    <location>
        <position position="154"/>
    </location>
    <ligand>
        <name>1D-myo-inositol 1,3,4-trisphosphate</name>
        <dbReference type="ChEBI" id="CHEBI:58414"/>
    </ligand>
</feature>
<keyword evidence="8 9" id="KW-0460">Magnesium</keyword>
<feature type="binding site" evidence="10">
    <location>
        <position position="201"/>
    </location>
    <ligand>
        <name>ATP</name>
        <dbReference type="ChEBI" id="CHEBI:30616"/>
    </ligand>
</feature>
<dbReference type="GO" id="GO:0047325">
    <property type="term" value="F:inositol-3,4,5,6-tetrakisphosphate 1-kinase activity"/>
    <property type="evidence" value="ECO:0007669"/>
    <property type="project" value="UniProtKB-EC"/>
</dbReference>
<comment type="subunit">
    <text evidence="2 9">Monomer.</text>
</comment>
<dbReference type="InterPro" id="IPR040464">
    <property type="entry name" value="InsP(3)kin_ATP-grasp"/>
</dbReference>
<dbReference type="InterPro" id="IPR041429">
    <property type="entry name" value="ITPK1_N"/>
</dbReference>
<evidence type="ECO:0000256" key="9">
    <source>
        <dbReference type="PIRNR" id="PIRNR038186"/>
    </source>
</evidence>
<evidence type="ECO:0000256" key="5">
    <source>
        <dbReference type="ARBA" id="ARBA00022741"/>
    </source>
</evidence>
<comment type="function">
    <text evidence="9">Kinase that can phosphorylate various inositol polyphosphate such as Ins(3,4,5,6)P4 or Ins(1,3,4)P3.</text>
</comment>
<sequence>MSESLAGKRFRIGYALSPQKISTFMKYSLIIHARDRGVDFIQIDLTKPLIDQGPFDCVIHKLYDAEWKKQLEEFSLKSPTTFIIDPLNAIDKLQNRVTMLEFVNELKIQNLGTPLQVFVSDESSEALQDAMTREGLKFPVIAKPLIADGAANSHQMSLVLNQNGLTKLDPPIVLQEFVNHGGVIFKVYVAGDHVKCVKRKSLPDINEEKLNTSRSENLISFSRISNFAPQNQSDRESYAEMVEAMEMPPLSFVNEVASRMRDALKLRLFNFDMLRDSRIGTRYLVVDINYFPGYAKAPEFETMLTDFFIDIAHKKRSRESGNLDQMENKMMEADSSGNDL</sequence>
<keyword evidence="15" id="KW-1185">Reference proteome</keyword>
<comment type="cofactor">
    <cofactor evidence="9 11">
        <name>Mg(2+)</name>
        <dbReference type="ChEBI" id="CHEBI:18420"/>
    </cofactor>
    <text evidence="9 11">Binds 2 magnesium ions per subunit.</text>
</comment>
<evidence type="ECO:0000256" key="8">
    <source>
        <dbReference type="ARBA" id="ARBA00022842"/>
    </source>
</evidence>
<feature type="binding site" evidence="10">
    <location>
        <position position="143"/>
    </location>
    <ligand>
        <name>ATP</name>
        <dbReference type="ChEBI" id="CHEBI:30616"/>
    </ligand>
</feature>
<dbReference type="PROSITE" id="PS50975">
    <property type="entry name" value="ATP_GRASP"/>
    <property type="match status" value="1"/>
</dbReference>
<evidence type="ECO:0000256" key="12">
    <source>
        <dbReference type="SAM" id="MobiDB-lite"/>
    </source>
</evidence>
<evidence type="ECO:0000256" key="3">
    <source>
        <dbReference type="ARBA" id="ARBA00022679"/>
    </source>
</evidence>
<dbReference type="AlphaFoldDB" id="A0A2G2VB14"/>
<feature type="binding site" evidence="11">
    <location>
        <position position="287"/>
    </location>
    <ligand>
        <name>Mg(2+)</name>
        <dbReference type="ChEBI" id="CHEBI:18420"/>
        <label>2</label>
    </ligand>
</feature>
<dbReference type="EMBL" id="MLFT02000053">
    <property type="protein sequence ID" value="PHT30174.1"/>
    <property type="molecule type" value="Genomic_DNA"/>
</dbReference>
<reference evidence="14 15" key="1">
    <citation type="journal article" date="2017" name="Genome Biol.">
        <title>New reference genome sequences of hot pepper reveal the massive evolution of plant disease-resistance genes by retroduplication.</title>
        <authorList>
            <person name="Kim S."/>
            <person name="Park J."/>
            <person name="Yeom S.I."/>
            <person name="Kim Y.M."/>
            <person name="Seo E."/>
            <person name="Kim K.T."/>
            <person name="Kim M.S."/>
            <person name="Lee J.M."/>
            <person name="Cheong K."/>
            <person name="Shin H.S."/>
            <person name="Kim S.B."/>
            <person name="Han K."/>
            <person name="Lee J."/>
            <person name="Park M."/>
            <person name="Lee H.A."/>
            <person name="Lee H.Y."/>
            <person name="Lee Y."/>
            <person name="Oh S."/>
            <person name="Lee J.H."/>
            <person name="Choi E."/>
            <person name="Choi E."/>
            <person name="Lee S.E."/>
            <person name="Jeon J."/>
            <person name="Kim H."/>
            <person name="Choi G."/>
            <person name="Song H."/>
            <person name="Lee J."/>
            <person name="Lee S.C."/>
            <person name="Kwon J.K."/>
            <person name="Lee H.Y."/>
            <person name="Koo N."/>
            <person name="Hong Y."/>
            <person name="Kim R.W."/>
            <person name="Kang W.H."/>
            <person name="Huh J.H."/>
            <person name="Kang B.C."/>
            <person name="Yang T.J."/>
            <person name="Lee Y.H."/>
            <person name="Bennetzen J.L."/>
            <person name="Choi D."/>
        </authorList>
    </citation>
    <scope>NUCLEOTIDE SEQUENCE [LARGE SCALE GENOMIC DNA]</scope>
    <source>
        <strain evidence="15">cv. PBC81</strain>
    </source>
</reference>
<dbReference type="GO" id="GO:0005737">
    <property type="term" value="C:cytoplasm"/>
    <property type="evidence" value="ECO:0007669"/>
    <property type="project" value="TreeGrafter"/>
</dbReference>
<dbReference type="EC" id="2.7.1.134" evidence="9"/>
<feature type="binding site" evidence="10">
    <location>
        <position position="20"/>
    </location>
    <ligand>
        <name>1D-myo-inositol 1,3,4-trisphosphate</name>
        <dbReference type="ChEBI" id="CHEBI:58414"/>
    </ligand>
</feature>
<feature type="region of interest" description="Disordered" evidence="12">
    <location>
        <begin position="319"/>
        <end position="340"/>
    </location>
</feature>
<dbReference type="STRING" id="33114.A0A2G2VB14"/>
<feature type="binding site" evidence="10">
    <location>
        <position position="96"/>
    </location>
    <ligand>
        <name>ATP</name>
        <dbReference type="ChEBI" id="CHEBI:30616"/>
    </ligand>
</feature>
<dbReference type="GO" id="GO:0000287">
    <property type="term" value="F:magnesium ion binding"/>
    <property type="evidence" value="ECO:0007669"/>
    <property type="project" value="InterPro"/>
</dbReference>
<dbReference type="GO" id="GO:0052726">
    <property type="term" value="F:inositol-1,3,4-trisphosphate 5-kinase activity"/>
    <property type="evidence" value="ECO:0007669"/>
    <property type="project" value="InterPro"/>
</dbReference>
<evidence type="ECO:0000313" key="15">
    <source>
        <dbReference type="Proteomes" id="UP000224567"/>
    </source>
</evidence>
<dbReference type="GO" id="GO:0052725">
    <property type="term" value="F:inositol-1,3,4-trisphosphate 6-kinase activity"/>
    <property type="evidence" value="ECO:0007669"/>
    <property type="project" value="InterPro"/>
</dbReference>
<feature type="binding site" evidence="10">
    <location>
        <begin position="175"/>
        <end position="186"/>
    </location>
    <ligand>
        <name>ATP</name>
        <dbReference type="ChEBI" id="CHEBI:30616"/>
    </ligand>
</feature>
<comment type="catalytic activity">
    <reaction evidence="9">
        <text>1D-myo-inositol 3,4,5,6-tetrakisphosphate + ATP = 1D-myo-inositol 1,3,4,5,6-pentakisphosphate + ADP + H(+)</text>
        <dbReference type="Rhea" id="RHEA:12452"/>
        <dbReference type="ChEBI" id="CHEBI:15378"/>
        <dbReference type="ChEBI" id="CHEBI:30616"/>
        <dbReference type="ChEBI" id="CHEBI:57539"/>
        <dbReference type="ChEBI" id="CHEBI:57733"/>
        <dbReference type="ChEBI" id="CHEBI:456216"/>
        <dbReference type="EC" id="2.7.1.134"/>
    </reaction>
</comment>
<feature type="binding site" evidence="11">
    <location>
        <position position="272"/>
    </location>
    <ligand>
        <name>Mg(2+)</name>
        <dbReference type="ChEBI" id="CHEBI:18420"/>
        <label>1</label>
    </ligand>
</feature>
<keyword evidence="7 9" id="KW-0067">ATP-binding</keyword>
<reference evidence="15" key="2">
    <citation type="journal article" date="2017" name="J. Anim. Genet.">
        <title>Multiple reference genome sequences of hot pepper reveal the massive evolution of plant disease resistance genes by retroduplication.</title>
        <authorList>
            <person name="Kim S."/>
            <person name="Park J."/>
            <person name="Yeom S.-I."/>
            <person name="Kim Y.-M."/>
            <person name="Seo E."/>
            <person name="Kim K.-T."/>
            <person name="Kim M.-S."/>
            <person name="Lee J.M."/>
            <person name="Cheong K."/>
            <person name="Shin H.-S."/>
            <person name="Kim S.-B."/>
            <person name="Han K."/>
            <person name="Lee J."/>
            <person name="Park M."/>
            <person name="Lee H.-A."/>
            <person name="Lee H.-Y."/>
            <person name="Lee Y."/>
            <person name="Oh S."/>
            <person name="Lee J.H."/>
            <person name="Choi E."/>
            <person name="Choi E."/>
            <person name="Lee S.E."/>
            <person name="Jeon J."/>
            <person name="Kim H."/>
            <person name="Choi G."/>
            <person name="Song H."/>
            <person name="Lee J."/>
            <person name="Lee S.-C."/>
            <person name="Kwon J.-K."/>
            <person name="Lee H.-Y."/>
            <person name="Koo N."/>
            <person name="Hong Y."/>
            <person name="Kim R.W."/>
            <person name="Kang W.-H."/>
            <person name="Huh J.H."/>
            <person name="Kang B.-C."/>
            <person name="Yang T.-J."/>
            <person name="Lee Y.-H."/>
            <person name="Bennetzen J.L."/>
            <person name="Choi D."/>
        </authorList>
    </citation>
    <scope>NUCLEOTIDE SEQUENCE [LARGE SCALE GENOMIC DNA]</scope>
    <source>
        <strain evidence="15">cv. PBC81</strain>
    </source>
</reference>
<dbReference type="GO" id="GO:0032957">
    <property type="term" value="P:inositol trisphosphate metabolic process"/>
    <property type="evidence" value="ECO:0007669"/>
    <property type="project" value="InterPro"/>
</dbReference>
<keyword evidence="4 9" id="KW-0479">Metal-binding</keyword>
<feature type="binding site" evidence="10">
    <location>
        <position position="293"/>
    </location>
    <ligand>
        <name>1D-myo-inositol 1,3,4-trisphosphate</name>
        <dbReference type="ChEBI" id="CHEBI:58414"/>
    </ligand>
</feature>
<evidence type="ECO:0000256" key="1">
    <source>
        <dbReference type="ARBA" id="ARBA00009601"/>
    </source>
</evidence>
<comment type="similarity">
    <text evidence="1 9">Belongs to the ITPK1 family.</text>
</comment>
<evidence type="ECO:0000259" key="13">
    <source>
        <dbReference type="PROSITE" id="PS50975"/>
    </source>
</evidence>
<evidence type="ECO:0000256" key="2">
    <source>
        <dbReference type="ARBA" id="ARBA00011245"/>
    </source>
</evidence>
<dbReference type="SUPFAM" id="SSF56059">
    <property type="entry name" value="Glutathione synthetase ATP-binding domain-like"/>
    <property type="match status" value="1"/>
</dbReference>
<dbReference type="PANTHER" id="PTHR14217">
    <property type="entry name" value="INOSITOL-TETRAKISPHOSPHATE 1-KINASE"/>
    <property type="match status" value="1"/>
</dbReference>
<dbReference type="GO" id="GO:0005524">
    <property type="term" value="F:ATP binding"/>
    <property type="evidence" value="ECO:0007669"/>
    <property type="project" value="UniProtKB-UniRule"/>
</dbReference>
<dbReference type="Pfam" id="PF17927">
    <property type="entry name" value="Ins134_P3_kin_N"/>
    <property type="match status" value="1"/>
</dbReference>
<feature type="binding site" evidence="10">
    <location>
        <position position="61"/>
    </location>
    <ligand>
        <name>1D-myo-inositol 1,3,4-trisphosphate</name>
        <dbReference type="ChEBI" id="CHEBI:58414"/>
    </ligand>
</feature>
<comment type="caution">
    <text evidence="14">The sequence shown here is derived from an EMBL/GenBank/DDBJ whole genome shotgun (WGS) entry which is preliminary data.</text>
</comment>
<evidence type="ECO:0000256" key="11">
    <source>
        <dbReference type="PIRSR" id="PIRSR038186-2"/>
    </source>
</evidence>
<dbReference type="InterPro" id="IPR008656">
    <property type="entry name" value="Inositol_tetrakis-P_1-kinase"/>
</dbReference>
<evidence type="ECO:0000256" key="6">
    <source>
        <dbReference type="ARBA" id="ARBA00022777"/>
    </source>
</evidence>
<feature type="domain" description="ATP-grasp" evidence="13">
    <location>
        <begin position="105"/>
        <end position="317"/>
    </location>
</feature>
<evidence type="ECO:0000313" key="14">
    <source>
        <dbReference type="EMBL" id="PHT30174.1"/>
    </source>
</evidence>
<dbReference type="Gene3D" id="3.30.470.20">
    <property type="entry name" value="ATP-grasp fold, B domain"/>
    <property type="match status" value="1"/>
</dbReference>
<evidence type="ECO:0000256" key="7">
    <source>
        <dbReference type="ARBA" id="ARBA00022840"/>
    </source>
</evidence>
<feature type="binding site" evidence="10">
    <location>
        <position position="289"/>
    </location>
    <ligand>
        <name>1D-myo-inositol 1,3,4-trisphosphate</name>
        <dbReference type="ChEBI" id="CHEBI:58414"/>
    </ligand>
</feature>
<dbReference type="InterPro" id="IPR011761">
    <property type="entry name" value="ATP-grasp"/>
</dbReference>
<keyword evidence="6 9" id="KW-0418">Kinase</keyword>
<keyword evidence="3 9" id="KW-0808">Transferase</keyword>
<gene>
    <name evidence="14" type="ORF">CQW23_30206</name>
</gene>